<dbReference type="AlphaFoldDB" id="A0A0C2IQY0"/>
<reference evidence="2 3" key="1">
    <citation type="journal article" date="2014" name="BMC Genomics">
        <title>Comparative genomics of the major fungal agents of human and animal Sporotrichosis: Sporothrix schenckii and Sporothrix brasiliensis.</title>
        <authorList>
            <person name="Teixeira M.M."/>
            <person name="de Almeida L.G."/>
            <person name="Kubitschek-Barreira P."/>
            <person name="Alves F.L."/>
            <person name="Kioshima E.S."/>
            <person name="Abadio A.K."/>
            <person name="Fernandes L."/>
            <person name="Derengowski L.S."/>
            <person name="Ferreira K.S."/>
            <person name="Souza R.C."/>
            <person name="Ruiz J.C."/>
            <person name="de Andrade N.C."/>
            <person name="Paes H.C."/>
            <person name="Nicola A.M."/>
            <person name="Albuquerque P."/>
            <person name="Gerber A.L."/>
            <person name="Martins V.P."/>
            <person name="Peconick L.D."/>
            <person name="Neto A.V."/>
            <person name="Chaucanez C.B."/>
            <person name="Silva P.A."/>
            <person name="Cunha O.L."/>
            <person name="de Oliveira F.F."/>
            <person name="dos Santos T.C."/>
            <person name="Barros A.L."/>
            <person name="Soares M.A."/>
            <person name="de Oliveira L.M."/>
            <person name="Marini M.M."/>
            <person name="Villalobos-Duno H."/>
            <person name="Cunha M.M."/>
            <person name="de Hoog S."/>
            <person name="da Silveira J.F."/>
            <person name="Henrissat B."/>
            <person name="Nino-Vega G.A."/>
            <person name="Cisalpino P.S."/>
            <person name="Mora-Montes H.M."/>
            <person name="Almeida S.R."/>
            <person name="Stajich J.E."/>
            <person name="Lopes-Bezerra L.M."/>
            <person name="Vasconcelos A.T."/>
            <person name="Felipe M.S."/>
        </authorList>
    </citation>
    <scope>NUCLEOTIDE SEQUENCE [LARGE SCALE GENOMIC DNA]</scope>
    <source>
        <strain evidence="2 3">5110</strain>
    </source>
</reference>
<organism evidence="2 3">
    <name type="scientific">Sporothrix brasiliensis 5110</name>
    <dbReference type="NCBI Taxonomy" id="1398154"/>
    <lineage>
        <taxon>Eukaryota</taxon>
        <taxon>Fungi</taxon>
        <taxon>Dikarya</taxon>
        <taxon>Ascomycota</taxon>
        <taxon>Pezizomycotina</taxon>
        <taxon>Sordariomycetes</taxon>
        <taxon>Sordariomycetidae</taxon>
        <taxon>Ophiostomatales</taxon>
        <taxon>Ophiostomataceae</taxon>
        <taxon>Sporothrix</taxon>
    </lineage>
</organism>
<protein>
    <submittedName>
        <fullName evidence="2">Uncharacterized protein</fullName>
    </submittedName>
</protein>
<evidence type="ECO:0000313" key="2">
    <source>
        <dbReference type="EMBL" id="KIH87447.1"/>
    </source>
</evidence>
<dbReference type="EMBL" id="AWTV01000010">
    <property type="protein sequence ID" value="KIH87447.1"/>
    <property type="molecule type" value="Genomic_DNA"/>
</dbReference>
<evidence type="ECO:0000256" key="1">
    <source>
        <dbReference type="SAM" id="MobiDB-lite"/>
    </source>
</evidence>
<proteinExistence type="predicted"/>
<accession>A0A0C2IQY0</accession>
<evidence type="ECO:0000313" key="3">
    <source>
        <dbReference type="Proteomes" id="UP000031575"/>
    </source>
</evidence>
<keyword evidence="3" id="KW-1185">Reference proteome</keyword>
<dbReference type="VEuPathDB" id="FungiDB:SPBR_05328"/>
<gene>
    <name evidence="2" type="ORF">SPBR_05328</name>
</gene>
<dbReference type="OrthoDB" id="5234591at2759"/>
<name>A0A0C2IQY0_9PEZI</name>
<feature type="region of interest" description="Disordered" evidence="1">
    <location>
        <begin position="1"/>
        <end position="28"/>
    </location>
</feature>
<dbReference type="RefSeq" id="XP_040615457.1">
    <property type="nucleotide sequence ID" value="XM_040763605.1"/>
</dbReference>
<dbReference type="HOGENOM" id="CLU_165663_0_0_1"/>
<sequence>MESPRLRTYTAEGTTPFPSLPTDANANANSNSSWNWNWNWNAQNRRASVKSLDENEKFTAHCNNALAKIRLGYIRLLARDKLETNTSRDVVRRRNSKVTPVHQFGKPAQFTKRTVTRTVSFSN</sequence>
<comment type="caution">
    <text evidence="2">The sequence shown here is derived from an EMBL/GenBank/DDBJ whole genome shotgun (WGS) entry which is preliminary data.</text>
</comment>
<dbReference type="Proteomes" id="UP000031575">
    <property type="component" value="Unassembled WGS sequence"/>
</dbReference>
<dbReference type="GeneID" id="63678526"/>